<comment type="caution">
    <text evidence="1">The sequence shown here is derived from an EMBL/GenBank/DDBJ whole genome shotgun (WGS) entry which is preliminary data.</text>
</comment>
<gene>
    <name evidence="1" type="ORF">KME07_03020</name>
</gene>
<dbReference type="InterPro" id="IPR021481">
    <property type="entry name" value="DUF3134"/>
</dbReference>
<dbReference type="Proteomes" id="UP000707356">
    <property type="component" value="Unassembled WGS sequence"/>
</dbReference>
<evidence type="ECO:0000313" key="2">
    <source>
        <dbReference type="Proteomes" id="UP000707356"/>
    </source>
</evidence>
<reference evidence="1" key="1">
    <citation type="submission" date="2021-05" db="EMBL/GenBank/DDBJ databases">
        <authorList>
            <person name="Pietrasiak N."/>
            <person name="Ward R."/>
            <person name="Stajich J.E."/>
            <person name="Kurbessoian T."/>
        </authorList>
    </citation>
    <scope>NUCLEOTIDE SEQUENCE</scope>
    <source>
        <strain evidence="1">GSE-TBD4-15B</strain>
    </source>
</reference>
<dbReference type="Pfam" id="PF11332">
    <property type="entry name" value="DUF3134"/>
    <property type="match status" value="1"/>
</dbReference>
<reference evidence="1" key="2">
    <citation type="journal article" date="2022" name="Microbiol. Resour. Announc.">
        <title>Metagenome Sequencing to Explore Phylogenomics of Terrestrial Cyanobacteria.</title>
        <authorList>
            <person name="Ward R.D."/>
            <person name="Stajich J.E."/>
            <person name="Johansen J.R."/>
            <person name="Huntemann M."/>
            <person name="Clum A."/>
            <person name="Foster B."/>
            <person name="Foster B."/>
            <person name="Roux S."/>
            <person name="Palaniappan K."/>
            <person name="Varghese N."/>
            <person name="Mukherjee S."/>
            <person name="Reddy T.B.K."/>
            <person name="Daum C."/>
            <person name="Copeland A."/>
            <person name="Chen I.A."/>
            <person name="Ivanova N.N."/>
            <person name="Kyrpides N.C."/>
            <person name="Shapiro N."/>
            <person name="Eloe-Fadrosh E.A."/>
            <person name="Pietrasiak N."/>
        </authorList>
    </citation>
    <scope>NUCLEOTIDE SEQUENCE</scope>
    <source>
        <strain evidence="1">GSE-TBD4-15B</strain>
    </source>
</reference>
<name>A0A951U389_9CYAN</name>
<organism evidence="1 2">
    <name type="scientific">Pegethrix bostrychoides GSE-TBD4-15B</name>
    <dbReference type="NCBI Taxonomy" id="2839662"/>
    <lineage>
        <taxon>Bacteria</taxon>
        <taxon>Bacillati</taxon>
        <taxon>Cyanobacteriota</taxon>
        <taxon>Cyanophyceae</taxon>
        <taxon>Oculatellales</taxon>
        <taxon>Oculatellaceae</taxon>
        <taxon>Pegethrix</taxon>
    </lineage>
</organism>
<proteinExistence type="predicted"/>
<dbReference type="AlphaFoldDB" id="A0A951U389"/>
<sequence length="58" mass="6645">MKVVPLPPRESILGWLESSGRLRFNEADEAKEMPNLEVPETLDDLLEPELYSSESEEE</sequence>
<protein>
    <submittedName>
        <fullName evidence="1">DUF3134 domain-containing protein</fullName>
    </submittedName>
</protein>
<evidence type="ECO:0000313" key="1">
    <source>
        <dbReference type="EMBL" id="MBW4464398.1"/>
    </source>
</evidence>
<dbReference type="EMBL" id="JAHHHV010000012">
    <property type="protein sequence ID" value="MBW4464398.1"/>
    <property type="molecule type" value="Genomic_DNA"/>
</dbReference>
<accession>A0A951U389</accession>